<evidence type="ECO:0000313" key="2">
    <source>
        <dbReference type="Proteomes" id="UP001642484"/>
    </source>
</evidence>
<reference evidence="1 2" key="1">
    <citation type="submission" date="2024-02" db="EMBL/GenBank/DDBJ databases">
        <authorList>
            <person name="Chen Y."/>
            <person name="Shah S."/>
            <person name="Dougan E. K."/>
            <person name="Thang M."/>
            <person name="Chan C."/>
        </authorList>
    </citation>
    <scope>NUCLEOTIDE SEQUENCE [LARGE SCALE GENOMIC DNA]</scope>
</reference>
<dbReference type="Proteomes" id="UP001642484">
    <property type="component" value="Unassembled WGS sequence"/>
</dbReference>
<dbReference type="EMBL" id="CAXAMN010000002">
    <property type="protein sequence ID" value="CAK8985572.1"/>
    <property type="molecule type" value="Genomic_DNA"/>
</dbReference>
<keyword evidence="2" id="KW-1185">Reference proteome</keyword>
<protein>
    <submittedName>
        <fullName evidence="1">Uncharacterized protein</fullName>
    </submittedName>
</protein>
<name>A0ABP0H5S5_9DINO</name>
<evidence type="ECO:0000313" key="1">
    <source>
        <dbReference type="EMBL" id="CAK8985572.1"/>
    </source>
</evidence>
<comment type="caution">
    <text evidence="1">The sequence shown here is derived from an EMBL/GenBank/DDBJ whole genome shotgun (WGS) entry which is preliminary data.</text>
</comment>
<proteinExistence type="predicted"/>
<sequence>MFIEWRVSPEWFQVHFSNVLHLDLKAIPTVACPANAPRGAEADLEETNSWLLDYLIHGQRRYLWEDNGLNATKAYKLIDDFIQMLKKAERALQAFAPKEDLVLNTMSKLALELADRQKRVQKQ</sequence>
<accession>A0ABP0H5S5</accession>
<organism evidence="1 2">
    <name type="scientific">Durusdinium trenchii</name>
    <dbReference type="NCBI Taxonomy" id="1381693"/>
    <lineage>
        <taxon>Eukaryota</taxon>
        <taxon>Sar</taxon>
        <taxon>Alveolata</taxon>
        <taxon>Dinophyceae</taxon>
        <taxon>Suessiales</taxon>
        <taxon>Symbiodiniaceae</taxon>
        <taxon>Durusdinium</taxon>
    </lineage>
</organism>
<gene>
    <name evidence="1" type="ORF">CCMP2556_LOCUS176</name>
</gene>